<gene>
    <name evidence="2" type="ORF">CP970_41900</name>
</gene>
<feature type="compositionally biased region" description="Low complexity" evidence="1">
    <location>
        <begin position="40"/>
        <end position="56"/>
    </location>
</feature>
<dbReference type="KEGG" id="ska:CP970_41900"/>
<organism evidence="2 3">
    <name type="scientific">Streptomyces kanamyceticus</name>
    <dbReference type="NCBI Taxonomy" id="1967"/>
    <lineage>
        <taxon>Bacteria</taxon>
        <taxon>Bacillati</taxon>
        <taxon>Actinomycetota</taxon>
        <taxon>Actinomycetes</taxon>
        <taxon>Kitasatosporales</taxon>
        <taxon>Streptomycetaceae</taxon>
        <taxon>Streptomyces</taxon>
    </lineage>
</organism>
<reference evidence="2 3" key="1">
    <citation type="submission" date="2017-09" db="EMBL/GenBank/DDBJ databases">
        <authorList>
            <person name="Lee N."/>
            <person name="Cho B.-K."/>
        </authorList>
    </citation>
    <scope>NUCLEOTIDE SEQUENCE [LARGE SCALE GENOMIC DNA]</scope>
    <source>
        <strain evidence="2 3">ATCC 12853</strain>
    </source>
</reference>
<keyword evidence="3" id="KW-1185">Reference proteome</keyword>
<feature type="region of interest" description="Disordered" evidence="1">
    <location>
        <begin position="1"/>
        <end position="57"/>
    </location>
</feature>
<dbReference type="Proteomes" id="UP000325529">
    <property type="component" value="Chromosome"/>
</dbReference>
<dbReference type="AlphaFoldDB" id="A0A5J6GNJ8"/>
<evidence type="ECO:0000313" key="2">
    <source>
        <dbReference type="EMBL" id="QEU96633.1"/>
    </source>
</evidence>
<proteinExistence type="predicted"/>
<protein>
    <submittedName>
        <fullName evidence="2">Uncharacterized protein</fullName>
    </submittedName>
</protein>
<name>A0A5J6GNJ8_STRKN</name>
<sequence>MSAMSALATRDRSPGRRPQSEGPSRELATGIAGTRESGAPSDHSAKSPSPSRSSSSDLAYELAHVVQGPATPAAQKPAVGLPHLFGLLGSGLYGGFDSTCAVLRTLGLLPAQRGVYWKGHPAPRHPTPCNTHPTAPHLMDPMIASGAKCRGVCGPDCAQSCRAEPDEHRCVPDSTGLRHHICVYQGVQNCGTHRGCRDHDACYDWCSEKGHNSLADGCHRWCDLGCVCDFGTLQCIGWALGKGPFDGRLRFYDESVSQIIGPFPGTCPTAALVVTARLRQYLDLKDPTAMLDMLARAPADERLHLSAAPAERDQLLATIGLPHRQTALAILADAPSWAVPSLDAATVHLADRAIQDQHRDVALSTLLVALRRRGTVDPRLAGFLYVGGAHAEDALTSFRLVQDPVTRARRAVPPVRVEIYDKAFVDTGWLFSTVMHEHVHVLQVLHGYPAREFRQGQQRSRFVERDEVESYLWEVEHAVGTGLIRHAAQLTDIGRRLTTHFTAMPGSLQARYRVRVRAALALVAQVAAGVPQLGIDDARRELVRTSRAIAELLSRRRGRDDAVDAQIEELRHRRAKALVTVALVDNPALQVVGPGDPGTYRVATPDAAGGIRYLYGGISVGWHLAAASTSAHTLGGALRVGGQMAVAGTAIQGRVHPFPPDIDFDEHVHVVADDKEEAARRAARRIVAGVFRISTGPRPGRDDLEFRHLVAYPVGRGSTAMSLGQLQRPDGVSKLAKLIATLDGGNLNTFWRGFLADGRFINLTRVVFVTARRPDGSPLLTARGSADFNLAQLADPGAIPATPLARFAWDMCCDARRRARQGNWLKAAKRAYNYFSTIGDTPHMAALEPVFSRPEAEMEMYASVVEALRYALLEWDRDTPEPRTRILSATMARKQAENVAQKVLELLPDAGGGRGPHAIAEELRAIAGQFRGRDRWDNLEQAPWLAQRLQAVLKDIRRHVSASLEYRVRPVIEAPLAAACRHCGSRSGGGGP</sequence>
<evidence type="ECO:0000313" key="3">
    <source>
        <dbReference type="Proteomes" id="UP000325529"/>
    </source>
</evidence>
<dbReference type="EMBL" id="CP023699">
    <property type="protein sequence ID" value="QEU96633.1"/>
    <property type="molecule type" value="Genomic_DNA"/>
</dbReference>
<evidence type="ECO:0000256" key="1">
    <source>
        <dbReference type="SAM" id="MobiDB-lite"/>
    </source>
</evidence>
<accession>A0A5J6GNJ8</accession>